<evidence type="ECO:0000313" key="2">
    <source>
        <dbReference type="EMBL" id="KWX18095.1"/>
    </source>
</evidence>
<reference evidence="10 12" key="3">
    <citation type="submission" date="2016-04" db="EMBL/GenBank/DDBJ databases">
        <authorList>
            <person name="Millard A."/>
        </authorList>
    </citation>
    <scope>NUCLEOTIDE SEQUENCE [LARGE SCALE GENOMIC DNA]</scope>
    <source>
        <strain evidence="10">Isolate 22</strain>
    </source>
</reference>
<evidence type="ECO:0000313" key="5">
    <source>
        <dbReference type="EMBL" id="MDT2369377.1"/>
    </source>
</evidence>
<reference evidence="3" key="8">
    <citation type="journal article" date="2022" name="J. Anim. Sci.">
        <title>Whole genome sequence analyses-based assessment of virulence potential and antimicrobial susceptibilities and resistance of Enterococcus faecium strains isolated from commercial swine and cattle probiotic products.</title>
        <authorList>
            <person name="Shridhar P.B."/>
            <person name="Amachawadi R.G."/>
            <person name="Tokach M."/>
            <person name="Patel I."/>
            <person name="Gangiredla J."/>
            <person name="Mammel M."/>
            <person name="Nagaraja T.G."/>
        </authorList>
    </citation>
    <scope>NUCLEOTIDE SEQUENCE</scope>
    <source>
        <strain evidence="3">EF215</strain>
    </source>
</reference>
<evidence type="ECO:0000313" key="11">
    <source>
        <dbReference type="Proteomes" id="UP000070452"/>
    </source>
</evidence>
<protein>
    <submittedName>
        <fullName evidence="3">DsrE family protein</fullName>
    </submittedName>
    <submittedName>
        <fullName evidence="10">DsrE/DsrF-like family protein</fullName>
    </submittedName>
    <submittedName>
        <fullName evidence="2">Sulfur reduction protein DsrE</fullName>
    </submittedName>
</protein>
<evidence type="ECO:0000313" key="14">
    <source>
        <dbReference type="Proteomes" id="UP000249070"/>
    </source>
</evidence>
<dbReference type="Proteomes" id="UP000469871">
    <property type="component" value="Unassembled WGS sequence"/>
</dbReference>
<dbReference type="RefSeq" id="WP_002321527.1">
    <property type="nucleotide sequence ID" value="NZ_AP019394.1"/>
</dbReference>
<dbReference type="EMBL" id="PJVH01000052">
    <property type="protein sequence ID" value="RXU85094.1"/>
    <property type="molecule type" value="Genomic_DNA"/>
</dbReference>
<dbReference type="Proteomes" id="UP000070452">
    <property type="component" value="Unassembled WGS sequence"/>
</dbReference>
<proteinExistence type="predicted"/>
<evidence type="ECO:0000313" key="9">
    <source>
        <dbReference type="EMBL" id="RXU85094.1"/>
    </source>
</evidence>
<dbReference type="Pfam" id="PF02635">
    <property type="entry name" value="DsrE"/>
    <property type="match status" value="1"/>
</dbReference>
<dbReference type="EMBL" id="WEFP01000001">
    <property type="protein sequence ID" value="KAB7577261.1"/>
    <property type="molecule type" value="Genomic_DNA"/>
</dbReference>
<dbReference type="EMBL" id="JAIFOC010000024">
    <property type="protein sequence ID" value="MBX4221856.1"/>
    <property type="molecule type" value="Genomic_DNA"/>
</dbReference>
<comment type="caution">
    <text evidence="2">The sequence shown here is derived from an EMBL/GenBank/DDBJ whole genome shotgun (WGS) entry which is preliminary data.</text>
</comment>
<dbReference type="EMBL" id="FKLM01000002">
    <property type="protein sequence ID" value="SAY65117.1"/>
    <property type="molecule type" value="Genomic_DNA"/>
</dbReference>
<evidence type="ECO:0000313" key="17">
    <source>
        <dbReference type="Proteomes" id="UP000469871"/>
    </source>
</evidence>
<dbReference type="Proteomes" id="UP000289562">
    <property type="component" value="Unassembled WGS sequence"/>
</dbReference>
<dbReference type="Proteomes" id="UP001260956">
    <property type="component" value="Unassembled WGS sequence"/>
</dbReference>
<evidence type="ECO:0000313" key="16">
    <source>
        <dbReference type="Proteomes" id="UP000289562"/>
    </source>
</evidence>
<evidence type="ECO:0000313" key="4">
    <source>
        <dbReference type="EMBL" id="MDC4246623.1"/>
    </source>
</evidence>
<accession>A0A132P6Z6</accession>
<reference evidence="8 15" key="1">
    <citation type="submission" date="2015-06" db="EMBL/GenBank/DDBJ databases">
        <title>The Genome Sequence of Enterococcus faecium 131EA1.</title>
        <authorList>
            <consortium name="The Broad Institute Genomics Platform"/>
            <consortium name="The Broad Institute Genome Sequencing Center for Infectious Disease"/>
            <person name="Earl A.M."/>
            <person name="Van Tyne D."/>
            <person name="Lebreton F."/>
            <person name="Saavedra J.T."/>
            <person name="Gilmore M.S."/>
            <person name="Manson Mcguire A."/>
            <person name="Clock S."/>
            <person name="Crupain M."/>
            <person name="Rangan U."/>
            <person name="Young S."/>
            <person name="Abouelleil A."/>
            <person name="Cao P."/>
            <person name="Chapman S.B."/>
            <person name="Griggs A."/>
            <person name="Priest M."/>
            <person name="Shea T."/>
            <person name="Wortman J."/>
            <person name="Nusbaum C."/>
            <person name="Birren B."/>
        </authorList>
    </citation>
    <scope>NUCLEOTIDE SEQUENCE [LARGE SCALE GENOMIC DNA]</scope>
    <source>
        <strain evidence="8 15">131EA1</strain>
    </source>
</reference>
<dbReference type="InterPro" id="IPR003787">
    <property type="entry name" value="Sulphur_relay_DsrE/F-like"/>
</dbReference>
<sequence>MKVVFHIDELEKWSETGKNVKNLIKASPETTIVVSVNGIAITGYLDSANAEFLDLQGVVFHACANAMRANHISESSLPEQVIVVPAGVLDLVELQSQGYAYIKP</sequence>
<evidence type="ECO:0000313" key="6">
    <source>
        <dbReference type="EMBL" id="OTN98916.1"/>
    </source>
</evidence>
<dbReference type="InterPro" id="IPR027396">
    <property type="entry name" value="DsrEFH-like"/>
</dbReference>
<evidence type="ECO:0000313" key="15">
    <source>
        <dbReference type="Proteomes" id="UP000253144"/>
    </source>
</evidence>
<dbReference type="SUPFAM" id="SSF75169">
    <property type="entry name" value="DsrEFH-like"/>
    <property type="match status" value="1"/>
</dbReference>
<dbReference type="OMA" id="FFACHNS"/>
<dbReference type="Proteomes" id="UP000194737">
    <property type="component" value="Unassembled WGS sequence"/>
</dbReference>
<dbReference type="PATRIC" id="fig|1352.1358.peg.324"/>
<dbReference type="Proteomes" id="UP001141166">
    <property type="component" value="Unassembled WGS sequence"/>
</dbReference>
<evidence type="ECO:0000313" key="3">
    <source>
        <dbReference type="EMBL" id="MBX4221856.1"/>
    </source>
</evidence>
<dbReference type="AlphaFoldDB" id="A0A132P6Z6"/>
<gene>
    <name evidence="6" type="ORF">A5804_000399</name>
    <name evidence="2" type="ORF">AWT83_06285</name>
    <name evidence="9" type="ORF">CYQ77_11830</name>
    <name evidence="7" type="ORF">DKP91_11490</name>
    <name evidence="10" type="ORF">DTPHA_600157</name>
    <name evidence="8" type="ORF">EB12_01749</name>
    <name evidence="1" type="ORF">GBM73_07990</name>
    <name evidence="3" type="ORF">KYX88_03205</name>
    <name evidence="4" type="ORF">M3X98_00915</name>
    <name evidence="5" type="ORF">P6Z85_04135</name>
</gene>
<evidence type="ECO:0000313" key="10">
    <source>
        <dbReference type="EMBL" id="SAY65117.1"/>
    </source>
</evidence>
<dbReference type="EMBL" id="LRHK01000001">
    <property type="protein sequence ID" value="KWX18095.1"/>
    <property type="molecule type" value="Genomic_DNA"/>
</dbReference>
<reference evidence="4" key="9">
    <citation type="submission" date="2022-05" db="EMBL/GenBank/DDBJ databases">
        <title>Draft genome sequences of Clostridium perfringens strains isolated from Peru.</title>
        <authorList>
            <person name="Hurtado R."/>
            <person name="Lima L."/>
            <person name="Sousa T."/>
            <person name="Jaiswal A.K."/>
            <person name="Tiwari S."/>
            <person name="Maturrano L."/>
            <person name="Brenig B."/>
            <person name="Azevedo V."/>
        </authorList>
    </citation>
    <scope>NUCLEOTIDE SEQUENCE</scope>
    <source>
        <strain evidence="4">CP4</strain>
    </source>
</reference>
<organism evidence="2 11">
    <name type="scientific">Enterococcus faecium</name>
    <name type="common">Streptococcus faecium</name>
    <dbReference type="NCBI Taxonomy" id="1352"/>
    <lineage>
        <taxon>Bacteria</taxon>
        <taxon>Bacillati</taxon>
        <taxon>Bacillota</taxon>
        <taxon>Bacilli</taxon>
        <taxon>Lactobacillales</taxon>
        <taxon>Enterococcaceae</taxon>
        <taxon>Enterococcus</taxon>
    </lineage>
</organism>
<name>A0A132P6Z6_ENTFC</name>
<dbReference type="EMBL" id="LEQJ01000011">
    <property type="protein sequence ID" value="RBS30000.1"/>
    <property type="molecule type" value="Genomic_DNA"/>
</dbReference>
<dbReference type="STRING" id="1352.AL014_10345"/>
<reference evidence="1 17" key="7">
    <citation type="submission" date="2019-10" db="EMBL/GenBank/DDBJ databases">
        <title>Evolutionary dynamics of vancomycin-resistant Enterococcus faecium during gastrointestinal tract colonization and bloodstream infection in immunocompromised pediatric patients.</title>
        <authorList>
            <person name="Chilambi G.S."/>
            <person name="Nordstrom H.R."/>
            <person name="Evans D.R."/>
            <person name="Ferrolino J."/>
            <person name="Hayden R.T."/>
            <person name="Maron G.M."/>
            <person name="Vo A.N."/>
            <person name="Gilmore M.S."/>
            <person name="Wolf J."/>
            <person name="Rosch J.W."/>
            <person name="Van Tyne D."/>
        </authorList>
    </citation>
    <scope>NUCLEOTIDE SEQUENCE [LARGE SCALE GENOMIC DNA]</scope>
    <source>
        <strain evidence="1 17">VRECG27</strain>
    </source>
</reference>
<dbReference type="EMBL" id="JAMWMK010000001">
    <property type="protein sequence ID" value="MDC4246623.1"/>
    <property type="molecule type" value="Genomic_DNA"/>
</dbReference>
<dbReference type="GeneID" id="66453328"/>
<dbReference type="PANTHER" id="PTHR37691">
    <property type="entry name" value="BLR3518 PROTEIN"/>
    <property type="match status" value="1"/>
</dbReference>
<reference evidence="2 11" key="2">
    <citation type="submission" date="2016-01" db="EMBL/GenBank/DDBJ databases">
        <title>Molecular Mechanisms for transfer of large genomic segments between Enterococcus faecium strains.</title>
        <authorList>
            <person name="Garcia-Solache M.A."/>
            <person name="Lebreton F."/>
            <person name="Mclaughlin R.E."/>
            <person name="Whiteaker J.D."/>
            <person name="Gilmore M.S."/>
            <person name="Rice L.B."/>
        </authorList>
    </citation>
    <scope>NUCLEOTIDE SEQUENCE [LARGE SCALE GENOMIC DNA]</scope>
    <source>
        <strain evidence="2 11">D344RRF x C68</strain>
    </source>
</reference>
<reference evidence="6 13" key="4">
    <citation type="submission" date="2017-05" db="EMBL/GenBank/DDBJ databases">
        <title>The Genome Sequence of Enterococcus faecium 6F2_DIV0138.</title>
        <authorList>
            <consortium name="The Broad Institute Genomics Platform"/>
            <consortium name="The Broad Institute Genomic Center for Infectious Diseases"/>
            <person name="Earl A."/>
            <person name="Manson A."/>
            <person name="Schwartman J."/>
            <person name="Gilmore M."/>
            <person name="Abouelleil A."/>
            <person name="Cao P."/>
            <person name="Chapman S."/>
            <person name="Cusick C."/>
            <person name="Shea T."/>
            <person name="Young S."/>
            <person name="Neafsey D."/>
            <person name="Nusbaum C."/>
            <person name="Birren B."/>
        </authorList>
    </citation>
    <scope>NUCLEOTIDE SEQUENCE [LARGE SCALE GENOMIC DNA]</scope>
    <source>
        <strain evidence="6 13">6F2_DIV0138</strain>
    </source>
</reference>
<dbReference type="Proteomes" id="UP000253144">
    <property type="component" value="Unassembled WGS sequence"/>
</dbReference>
<dbReference type="Proteomes" id="UP001139644">
    <property type="component" value="Unassembled WGS sequence"/>
</dbReference>
<evidence type="ECO:0000313" key="12">
    <source>
        <dbReference type="Proteomes" id="UP000183509"/>
    </source>
</evidence>
<dbReference type="Gene3D" id="3.40.1260.10">
    <property type="entry name" value="DsrEFH-like"/>
    <property type="match status" value="1"/>
</dbReference>
<evidence type="ECO:0000313" key="7">
    <source>
        <dbReference type="EMBL" id="PZM55054.1"/>
    </source>
</evidence>
<dbReference type="Proteomes" id="UP000249070">
    <property type="component" value="Unassembled WGS sequence"/>
</dbReference>
<evidence type="ECO:0000313" key="13">
    <source>
        <dbReference type="Proteomes" id="UP000194737"/>
    </source>
</evidence>
<reference evidence="5" key="10">
    <citation type="submission" date="2023-03" db="EMBL/GenBank/DDBJ databases">
        <authorList>
            <person name="Shen W."/>
            <person name="Cai J."/>
        </authorList>
    </citation>
    <scope>NUCLEOTIDE SEQUENCE</scope>
    <source>
        <strain evidence="5">B1010-2</strain>
    </source>
</reference>
<evidence type="ECO:0000313" key="1">
    <source>
        <dbReference type="EMBL" id="KAB7577261.1"/>
    </source>
</evidence>
<dbReference type="Proteomes" id="UP000183509">
    <property type="component" value="Unassembled WGS sequence"/>
</dbReference>
<dbReference type="EMBL" id="NGLB01000001">
    <property type="protein sequence ID" value="OTN98916.1"/>
    <property type="molecule type" value="Genomic_DNA"/>
</dbReference>
<dbReference type="EMBL" id="QHGU01000067">
    <property type="protein sequence ID" value="PZM55054.1"/>
    <property type="molecule type" value="Genomic_DNA"/>
</dbReference>
<dbReference type="PANTHER" id="PTHR37691:SF1">
    <property type="entry name" value="BLR3518 PROTEIN"/>
    <property type="match status" value="1"/>
</dbReference>
<evidence type="ECO:0000313" key="8">
    <source>
        <dbReference type="EMBL" id="RBS30000.1"/>
    </source>
</evidence>
<reference evidence="9 16" key="5">
    <citation type="submission" date="2017-12" db="EMBL/GenBank/DDBJ databases">
        <title>A pool of 800 enterococci isolated from chicken carcass rinse samples from New Zealand.</title>
        <authorList>
            <person name="Zhang J."/>
            <person name="Rogers L."/>
            <person name="Midwinter A."/>
            <person name="French N."/>
        </authorList>
    </citation>
    <scope>NUCLEOTIDE SEQUENCE [LARGE SCALE GENOMIC DNA]</scope>
    <source>
        <strain evidence="9 16">EN697</strain>
    </source>
</reference>
<dbReference type="EMBL" id="JARPTX010000009">
    <property type="protein sequence ID" value="MDT2369377.1"/>
    <property type="molecule type" value="Genomic_DNA"/>
</dbReference>
<reference evidence="7 14" key="6">
    <citation type="submission" date="2018-05" db="EMBL/GenBank/DDBJ databases">
        <title>Vancomycin-resistant Enterococcus faecium strain from Chelyabinsk, Russia.</title>
        <authorList>
            <person name="Gostev V."/>
            <person name="Goncharov A."/>
            <person name="Kolodzhieva V."/>
            <person name="Suvorov A."/>
            <person name="Sidorenko S."/>
            <person name="Zueva L."/>
        </authorList>
    </citation>
    <scope>NUCLEOTIDE SEQUENCE [LARGE SCALE GENOMIC DNA]</scope>
    <source>
        <strain evidence="7 14">20</strain>
    </source>
</reference>